<name>A0A0M0BMY7_9ARCH</name>
<dbReference type="Proteomes" id="UP000037210">
    <property type="component" value="Unassembled WGS sequence"/>
</dbReference>
<gene>
    <name evidence="8" type="ORF">AC482_05850</name>
</gene>
<dbReference type="EMBL" id="LFWZ01000054">
    <property type="protein sequence ID" value="KON29705.1"/>
    <property type="molecule type" value="Genomic_DNA"/>
</dbReference>
<reference evidence="8 9" key="1">
    <citation type="submission" date="2015-06" db="EMBL/GenBank/DDBJ databases">
        <title>New insights into the roles of widespread benthic archaea in carbon and nitrogen cycling.</title>
        <authorList>
            <person name="Lazar C.S."/>
            <person name="Baker B.J."/>
            <person name="Seitz K.W."/>
            <person name="Hyde A.S."/>
            <person name="Dick G.J."/>
            <person name="Hinrichs K.-U."/>
            <person name="Teske A.P."/>
        </authorList>
    </citation>
    <scope>NUCLEOTIDE SEQUENCE [LARGE SCALE GENOMIC DNA]</scope>
    <source>
        <strain evidence="8">DG-45</strain>
    </source>
</reference>
<feature type="transmembrane region" description="Helical" evidence="7">
    <location>
        <begin position="182"/>
        <end position="206"/>
    </location>
</feature>
<dbReference type="GO" id="GO:0044038">
    <property type="term" value="P:cell wall macromolecule biosynthetic process"/>
    <property type="evidence" value="ECO:0007669"/>
    <property type="project" value="TreeGrafter"/>
</dbReference>
<evidence type="ECO:0000256" key="7">
    <source>
        <dbReference type="SAM" id="Phobius"/>
    </source>
</evidence>
<proteinExistence type="predicted"/>
<keyword evidence="3" id="KW-0808">Transferase</keyword>
<evidence type="ECO:0000256" key="3">
    <source>
        <dbReference type="ARBA" id="ARBA00022679"/>
    </source>
</evidence>
<feature type="transmembrane region" description="Helical" evidence="7">
    <location>
        <begin position="127"/>
        <end position="147"/>
    </location>
</feature>
<accession>A0A0M0BMY7</accession>
<dbReference type="PANTHER" id="PTHR22926">
    <property type="entry name" value="PHOSPHO-N-ACETYLMURAMOYL-PENTAPEPTIDE-TRANSFERASE"/>
    <property type="match status" value="1"/>
</dbReference>
<feature type="transmembrane region" description="Helical" evidence="7">
    <location>
        <begin position="47"/>
        <end position="69"/>
    </location>
</feature>
<comment type="subcellular location">
    <subcellularLocation>
        <location evidence="1">Cell membrane</location>
        <topology evidence="1">Multi-pass membrane protein</topology>
    </subcellularLocation>
</comment>
<evidence type="ECO:0000313" key="8">
    <source>
        <dbReference type="EMBL" id="KON29705.1"/>
    </source>
</evidence>
<evidence type="ECO:0000256" key="5">
    <source>
        <dbReference type="ARBA" id="ARBA00022989"/>
    </source>
</evidence>
<dbReference type="PANTHER" id="PTHR22926:SF3">
    <property type="entry name" value="UNDECAPRENYL-PHOSPHATE ALPHA-N-ACETYLGLUCOSAMINYL 1-PHOSPHATE TRANSFERASE"/>
    <property type="match status" value="1"/>
</dbReference>
<feature type="non-terminal residue" evidence="8">
    <location>
        <position position="299"/>
    </location>
</feature>
<sequence length="299" mass="32033">MSDVPYSLIAASILSFVSSYLAIPIFIRFTRAAGIVGRDIMKEGRSVVSDMGGPGVIFGFLTGVFFYISVETFLFGGLPELIYILAGISTILIITLIGIFDVLTALMERREGPGLFERMKRRGIPGWLYFLIPLPAAVPLVAVNAGVSHMTLLIIGRIELGLVYPLVLVPLALLCCSNATNFLAGFNGLEAGMGFVLHLSLGLFALAQGKGAASLVALAFAAALLAFIRYNWYPAKIFPGDLNYTIGAAAVCVTVLGNMERFAILCFAPWLAEAFLKAGSGFRAESYGMLQEDGTVKPR</sequence>
<keyword evidence="6 7" id="KW-0472">Membrane</keyword>
<evidence type="ECO:0000256" key="6">
    <source>
        <dbReference type="ARBA" id="ARBA00023136"/>
    </source>
</evidence>
<evidence type="ECO:0000256" key="1">
    <source>
        <dbReference type="ARBA" id="ARBA00004651"/>
    </source>
</evidence>
<keyword evidence="5 7" id="KW-1133">Transmembrane helix</keyword>
<evidence type="ECO:0000256" key="2">
    <source>
        <dbReference type="ARBA" id="ARBA00022475"/>
    </source>
</evidence>
<comment type="caution">
    <text evidence="8">The sequence shown here is derived from an EMBL/GenBank/DDBJ whole genome shotgun (WGS) entry which is preliminary data.</text>
</comment>
<dbReference type="GO" id="GO:0005886">
    <property type="term" value="C:plasma membrane"/>
    <property type="evidence" value="ECO:0007669"/>
    <property type="project" value="UniProtKB-SubCell"/>
</dbReference>
<dbReference type="Pfam" id="PF00953">
    <property type="entry name" value="Glycos_transf_4"/>
    <property type="match status" value="1"/>
</dbReference>
<dbReference type="GO" id="GO:0016780">
    <property type="term" value="F:phosphotransferase activity, for other substituted phosphate groups"/>
    <property type="evidence" value="ECO:0007669"/>
    <property type="project" value="InterPro"/>
</dbReference>
<evidence type="ECO:0000256" key="4">
    <source>
        <dbReference type="ARBA" id="ARBA00022692"/>
    </source>
</evidence>
<keyword evidence="2" id="KW-1003">Cell membrane</keyword>
<protein>
    <recommendedName>
        <fullName evidence="10">Glycosyl transferase family 4</fullName>
    </recommendedName>
</protein>
<keyword evidence="4 7" id="KW-0812">Transmembrane</keyword>
<dbReference type="AlphaFoldDB" id="A0A0M0BMY7"/>
<evidence type="ECO:0008006" key="10">
    <source>
        <dbReference type="Google" id="ProtNLM"/>
    </source>
</evidence>
<dbReference type="InterPro" id="IPR000715">
    <property type="entry name" value="Glycosyl_transferase_4"/>
</dbReference>
<feature type="transmembrane region" description="Helical" evidence="7">
    <location>
        <begin position="212"/>
        <end position="232"/>
    </location>
</feature>
<dbReference type="GO" id="GO:0071555">
    <property type="term" value="P:cell wall organization"/>
    <property type="evidence" value="ECO:0007669"/>
    <property type="project" value="TreeGrafter"/>
</dbReference>
<feature type="transmembrane region" description="Helical" evidence="7">
    <location>
        <begin position="81"/>
        <end position="106"/>
    </location>
</feature>
<feature type="transmembrane region" description="Helical" evidence="7">
    <location>
        <begin position="6"/>
        <end position="27"/>
    </location>
</feature>
<feature type="transmembrane region" description="Helical" evidence="7">
    <location>
        <begin position="153"/>
        <end position="175"/>
    </location>
</feature>
<organism evidence="8 9">
    <name type="scientific">miscellaneous Crenarchaeota group-15 archaeon DG-45</name>
    <dbReference type="NCBI Taxonomy" id="1685127"/>
    <lineage>
        <taxon>Archaea</taxon>
        <taxon>Candidatus Bathyarchaeota</taxon>
        <taxon>MCG-15</taxon>
    </lineage>
</organism>
<evidence type="ECO:0000313" key="9">
    <source>
        <dbReference type="Proteomes" id="UP000037210"/>
    </source>
</evidence>